<dbReference type="RefSeq" id="WP_135191180.1">
    <property type="nucleotide sequence ID" value="NZ_SPUM01000123.1"/>
</dbReference>
<evidence type="ECO:0000313" key="5">
    <source>
        <dbReference type="EMBL" id="TFW29593.1"/>
    </source>
</evidence>
<evidence type="ECO:0000256" key="1">
    <source>
        <dbReference type="SAM" id="MobiDB-lite"/>
    </source>
</evidence>
<feature type="chain" id="PRO_5021369146" description="FimV N-terminal domain-containing protein" evidence="3">
    <location>
        <begin position="25"/>
        <end position="305"/>
    </location>
</feature>
<dbReference type="EMBL" id="SPUM01000123">
    <property type="protein sequence ID" value="TFW29593.1"/>
    <property type="molecule type" value="Genomic_DNA"/>
</dbReference>
<proteinExistence type="predicted"/>
<feature type="domain" description="FimV N-terminal" evidence="4">
    <location>
        <begin position="26"/>
        <end position="129"/>
    </location>
</feature>
<keyword evidence="2" id="KW-0812">Transmembrane</keyword>
<evidence type="ECO:0000256" key="3">
    <source>
        <dbReference type="SAM" id="SignalP"/>
    </source>
</evidence>
<gene>
    <name evidence="5" type="ORF">E4O92_18815</name>
</gene>
<evidence type="ECO:0000256" key="2">
    <source>
        <dbReference type="SAM" id="Phobius"/>
    </source>
</evidence>
<keyword evidence="2" id="KW-0472">Membrane</keyword>
<feature type="region of interest" description="Disordered" evidence="1">
    <location>
        <begin position="229"/>
        <end position="251"/>
    </location>
</feature>
<sequence>MAHRLSQFLTGSLLAVLALTHVRAAELAEARVSSHIGQQLVADIELVGIDNPAEKVAVRLAHPDVYRGANLLIPEVLSNVSLSVMQRDGRQFLHVTSLMPVDADHLHLYLELDDGGHKVVRLSTLWLTPNPAPVSRPPPEPAAPALPAFKPVAPRAQVVPPAAPPRPIRMPAPVPVTEPASKPPAPAACAPVAPLNEEKACIALGAKNAALREKIGQLEHKVTVLGTLARAPQAPPPGAIKPKPAPKKQAEADKGGWRWVVAGIVGAVLAALAGGGLFVYRRNKAIKAKETALRGGIKSRLMPGP</sequence>
<dbReference type="OrthoDB" id="8703141at2"/>
<accession>A0A4Y9SY88</accession>
<organism evidence="5 6">
    <name type="scientific">Massilia horti</name>
    <dbReference type="NCBI Taxonomy" id="2562153"/>
    <lineage>
        <taxon>Bacteria</taxon>
        <taxon>Pseudomonadati</taxon>
        <taxon>Pseudomonadota</taxon>
        <taxon>Betaproteobacteria</taxon>
        <taxon>Burkholderiales</taxon>
        <taxon>Oxalobacteraceae</taxon>
        <taxon>Telluria group</taxon>
        <taxon>Massilia</taxon>
    </lineage>
</organism>
<feature type="signal peptide" evidence="3">
    <location>
        <begin position="1"/>
        <end position="24"/>
    </location>
</feature>
<dbReference type="Pfam" id="PF25800">
    <property type="entry name" value="FimV_N"/>
    <property type="match status" value="1"/>
</dbReference>
<keyword evidence="3" id="KW-0732">Signal</keyword>
<dbReference type="Proteomes" id="UP000297258">
    <property type="component" value="Unassembled WGS sequence"/>
</dbReference>
<reference evidence="5 6" key="1">
    <citation type="submission" date="2019-03" db="EMBL/GenBank/DDBJ databases">
        <title>Draft genome of Massilia hortus sp. nov., a novel bacterial species of the Oxalobacteraceae family.</title>
        <authorList>
            <person name="Peta V."/>
            <person name="Raths R."/>
            <person name="Bucking H."/>
        </authorList>
    </citation>
    <scope>NUCLEOTIDE SEQUENCE [LARGE SCALE GENOMIC DNA]</scope>
    <source>
        <strain evidence="5 6">ONC3</strain>
    </source>
</reference>
<keyword evidence="6" id="KW-1185">Reference proteome</keyword>
<feature type="transmembrane region" description="Helical" evidence="2">
    <location>
        <begin position="256"/>
        <end position="280"/>
    </location>
</feature>
<evidence type="ECO:0000313" key="6">
    <source>
        <dbReference type="Proteomes" id="UP000297258"/>
    </source>
</evidence>
<keyword evidence="2" id="KW-1133">Transmembrane helix</keyword>
<dbReference type="InterPro" id="IPR057840">
    <property type="entry name" value="FimV_N"/>
</dbReference>
<evidence type="ECO:0000259" key="4">
    <source>
        <dbReference type="Pfam" id="PF25800"/>
    </source>
</evidence>
<dbReference type="AlphaFoldDB" id="A0A4Y9SY88"/>
<comment type="caution">
    <text evidence="5">The sequence shown here is derived from an EMBL/GenBank/DDBJ whole genome shotgun (WGS) entry which is preliminary data.</text>
</comment>
<protein>
    <recommendedName>
        <fullName evidence="4">FimV N-terminal domain-containing protein</fullName>
    </recommendedName>
</protein>
<name>A0A4Y9SY88_9BURK</name>